<accession>A0ABY7EN37</accession>
<reference evidence="3" key="1">
    <citation type="submission" date="2022-11" db="EMBL/GenBank/DDBJ databases">
        <title>Centuries of genome instability and evolution in soft-shell clam transmissible cancer (bioRxiv).</title>
        <authorList>
            <person name="Hart S.F.M."/>
            <person name="Yonemitsu M.A."/>
            <person name="Giersch R.M."/>
            <person name="Beal B.F."/>
            <person name="Arriagada G."/>
            <person name="Davis B.W."/>
            <person name="Ostrander E.A."/>
            <person name="Goff S.P."/>
            <person name="Metzger M.J."/>
        </authorList>
    </citation>
    <scope>NUCLEOTIDE SEQUENCE</scope>
    <source>
        <strain evidence="3">MELC-2E11</strain>
        <tissue evidence="3">Siphon/mantle</tissue>
    </source>
</reference>
<evidence type="ECO:0000313" key="3">
    <source>
        <dbReference type="EMBL" id="WAR10615.1"/>
    </source>
</evidence>
<keyword evidence="4" id="KW-1185">Reference proteome</keyword>
<sequence>MASQPIQCEMCLEENAVGSCDTCGHVDLEEVCDQHEEVTGSDDENSDDDATSTTELNKTRRDLTALLNQAKHNLEQSEKTRRELTTLLNQIKQDLDKSEKDLEEVCELHEEVTGSDDGNSDDYATSTTEINKGLNQLEVLKSISAMKEDGLSSTWFLDSRMAFRR</sequence>
<evidence type="ECO:0000313" key="4">
    <source>
        <dbReference type="Proteomes" id="UP001164746"/>
    </source>
</evidence>
<evidence type="ECO:0000256" key="1">
    <source>
        <dbReference type="SAM" id="Coils"/>
    </source>
</evidence>
<feature type="compositionally biased region" description="Acidic residues" evidence="2">
    <location>
        <begin position="39"/>
        <end position="50"/>
    </location>
</feature>
<feature type="coiled-coil region" evidence="1">
    <location>
        <begin position="60"/>
        <end position="108"/>
    </location>
</feature>
<name>A0ABY7EN37_MYAAR</name>
<evidence type="ECO:0000256" key="2">
    <source>
        <dbReference type="SAM" id="MobiDB-lite"/>
    </source>
</evidence>
<feature type="region of interest" description="Disordered" evidence="2">
    <location>
        <begin position="34"/>
        <end position="60"/>
    </location>
</feature>
<organism evidence="3 4">
    <name type="scientific">Mya arenaria</name>
    <name type="common">Soft-shell clam</name>
    <dbReference type="NCBI Taxonomy" id="6604"/>
    <lineage>
        <taxon>Eukaryota</taxon>
        <taxon>Metazoa</taxon>
        <taxon>Spiralia</taxon>
        <taxon>Lophotrochozoa</taxon>
        <taxon>Mollusca</taxon>
        <taxon>Bivalvia</taxon>
        <taxon>Autobranchia</taxon>
        <taxon>Heteroconchia</taxon>
        <taxon>Euheterodonta</taxon>
        <taxon>Imparidentia</taxon>
        <taxon>Neoheterodontei</taxon>
        <taxon>Myida</taxon>
        <taxon>Myoidea</taxon>
        <taxon>Myidae</taxon>
        <taxon>Mya</taxon>
    </lineage>
</organism>
<proteinExistence type="predicted"/>
<dbReference type="Proteomes" id="UP001164746">
    <property type="component" value="Chromosome 7"/>
</dbReference>
<keyword evidence="1" id="KW-0175">Coiled coil</keyword>
<protein>
    <submittedName>
        <fullName evidence="3">Uncharacterized protein</fullName>
    </submittedName>
</protein>
<gene>
    <name evidence="3" type="ORF">MAR_035691</name>
</gene>
<dbReference type="EMBL" id="CP111018">
    <property type="protein sequence ID" value="WAR10615.1"/>
    <property type="molecule type" value="Genomic_DNA"/>
</dbReference>